<organism evidence="1 2">
    <name type="scientific">Rapidithrix thailandica</name>
    <dbReference type="NCBI Taxonomy" id="413964"/>
    <lineage>
        <taxon>Bacteria</taxon>
        <taxon>Pseudomonadati</taxon>
        <taxon>Bacteroidota</taxon>
        <taxon>Cytophagia</taxon>
        <taxon>Cytophagales</taxon>
        <taxon>Flammeovirgaceae</taxon>
        <taxon>Rapidithrix</taxon>
    </lineage>
</organism>
<sequence length="165" mass="19331">MDTENKKGPIWTKTAETIVTKMKGQKVLLPDNLEPVGGTPDYFKSIKNHQFKIVSYIDANCGVCIEDLIFWKKFMKETPIKRDHCAFIFYINTFDKEEFQKNMATTHGFTHTWVHDPNDEFISRNRLYDKRLQTVLLNKNNEVVIIGNPVLNSDLEKLYKKVLLF</sequence>
<reference evidence="1 2" key="1">
    <citation type="submission" date="2024-04" db="EMBL/GenBank/DDBJ databases">
        <title>Novel genus in family Flammeovirgaceae.</title>
        <authorList>
            <person name="Nguyen T.H."/>
            <person name="Vuong T.Q."/>
            <person name="Le H."/>
            <person name="Kim S.-G."/>
        </authorList>
    </citation>
    <scope>NUCLEOTIDE SEQUENCE [LARGE SCALE GENOMIC DNA]</scope>
    <source>
        <strain evidence="1 2">JCM 23209</strain>
    </source>
</reference>
<dbReference type="Proteomes" id="UP001403385">
    <property type="component" value="Unassembled WGS sequence"/>
</dbReference>
<gene>
    <name evidence="1" type="ORF">AAG747_18035</name>
</gene>
<dbReference type="AlphaFoldDB" id="A0AAW9SDF1"/>
<name>A0AAW9SDF1_9BACT</name>
<dbReference type="SUPFAM" id="SSF52833">
    <property type="entry name" value="Thioredoxin-like"/>
    <property type="match status" value="1"/>
</dbReference>
<keyword evidence="2" id="KW-1185">Reference proteome</keyword>
<dbReference type="RefSeq" id="WP_346822608.1">
    <property type="nucleotide sequence ID" value="NZ_JBDKWZ010000010.1"/>
</dbReference>
<protein>
    <recommendedName>
        <fullName evidence="3">Thioredoxin-like fold domain-containing protein</fullName>
    </recommendedName>
</protein>
<proteinExistence type="predicted"/>
<evidence type="ECO:0000313" key="1">
    <source>
        <dbReference type="EMBL" id="MEN7549830.1"/>
    </source>
</evidence>
<dbReference type="InterPro" id="IPR036249">
    <property type="entry name" value="Thioredoxin-like_sf"/>
</dbReference>
<accession>A0AAW9SDF1</accession>
<dbReference type="EMBL" id="JBDKWZ010000010">
    <property type="protein sequence ID" value="MEN7549830.1"/>
    <property type="molecule type" value="Genomic_DNA"/>
</dbReference>
<dbReference type="Gene3D" id="3.40.30.10">
    <property type="entry name" value="Glutaredoxin"/>
    <property type="match status" value="1"/>
</dbReference>
<evidence type="ECO:0000313" key="2">
    <source>
        <dbReference type="Proteomes" id="UP001403385"/>
    </source>
</evidence>
<evidence type="ECO:0008006" key="3">
    <source>
        <dbReference type="Google" id="ProtNLM"/>
    </source>
</evidence>
<comment type="caution">
    <text evidence="1">The sequence shown here is derived from an EMBL/GenBank/DDBJ whole genome shotgun (WGS) entry which is preliminary data.</text>
</comment>